<gene>
    <name evidence="1" type="ORF">LSAT_V11C200052890</name>
</gene>
<dbReference type="AlphaFoldDB" id="A0A9R1WEH5"/>
<comment type="caution">
    <text evidence="1">The sequence shown here is derived from an EMBL/GenBank/DDBJ whole genome shotgun (WGS) entry which is preliminary data.</text>
</comment>
<evidence type="ECO:0008006" key="3">
    <source>
        <dbReference type="Google" id="ProtNLM"/>
    </source>
</evidence>
<dbReference type="PANTHER" id="PTHR45642">
    <property type="entry name" value="GDSL ESTERASE/LIPASE EXL3"/>
    <property type="match status" value="1"/>
</dbReference>
<dbReference type="InterPro" id="IPR050592">
    <property type="entry name" value="GDSL_lipolytic_enzyme"/>
</dbReference>
<dbReference type="InterPro" id="IPR036514">
    <property type="entry name" value="SGNH_hydro_sf"/>
</dbReference>
<dbReference type="EMBL" id="NBSK02000002">
    <property type="protein sequence ID" value="KAJ0221036.1"/>
    <property type="molecule type" value="Genomic_DNA"/>
</dbReference>
<evidence type="ECO:0000313" key="2">
    <source>
        <dbReference type="Proteomes" id="UP000235145"/>
    </source>
</evidence>
<reference evidence="1 2" key="1">
    <citation type="journal article" date="2017" name="Nat. Commun.">
        <title>Genome assembly with in vitro proximity ligation data and whole-genome triplication in lettuce.</title>
        <authorList>
            <person name="Reyes-Chin-Wo S."/>
            <person name="Wang Z."/>
            <person name="Yang X."/>
            <person name="Kozik A."/>
            <person name="Arikit S."/>
            <person name="Song C."/>
            <person name="Xia L."/>
            <person name="Froenicke L."/>
            <person name="Lavelle D.O."/>
            <person name="Truco M.J."/>
            <person name="Xia R."/>
            <person name="Zhu S."/>
            <person name="Xu C."/>
            <person name="Xu H."/>
            <person name="Xu X."/>
            <person name="Cox K."/>
            <person name="Korf I."/>
            <person name="Meyers B.C."/>
            <person name="Michelmore R.W."/>
        </authorList>
    </citation>
    <scope>NUCLEOTIDE SEQUENCE [LARGE SCALE GENOMIC DNA]</scope>
    <source>
        <strain evidence="2">cv. Salinas</strain>
        <tissue evidence="1">Seedlings</tissue>
    </source>
</reference>
<dbReference type="PANTHER" id="PTHR45642:SF95">
    <property type="entry name" value="GDSL-LIKE LIPASE_ACYLHYDROLASE FAMILY PROTEIN, EXPRESSED"/>
    <property type="match status" value="1"/>
</dbReference>
<protein>
    <recommendedName>
        <fullName evidence="3">SGNH hydrolase-type esterase domain-containing protein</fullName>
    </recommendedName>
</protein>
<keyword evidence="2" id="KW-1185">Reference proteome</keyword>
<accession>A0A9R1WEH5</accession>
<dbReference type="Gene3D" id="3.40.50.1110">
    <property type="entry name" value="SGNH hydrolase"/>
    <property type="match status" value="1"/>
</dbReference>
<sequence length="88" mass="9775">MQEILSVPAILVFGDSYADTGNNNYIDTMFKANFLPYGKDFMGGVPTGRFSNGKIISDVFGTSLFFDIFFGHKVVLIDYFEVGIVETN</sequence>
<proteinExistence type="predicted"/>
<organism evidence="1 2">
    <name type="scientific">Lactuca sativa</name>
    <name type="common">Garden lettuce</name>
    <dbReference type="NCBI Taxonomy" id="4236"/>
    <lineage>
        <taxon>Eukaryota</taxon>
        <taxon>Viridiplantae</taxon>
        <taxon>Streptophyta</taxon>
        <taxon>Embryophyta</taxon>
        <taxon>Tracheophyta</taxon>
        <taxon>Spermatophyta</taxon>
        <taxon>Magnoliopsida</taxon>
        <taxon>eudicotyledons</taxon>
        <taxon>Gunneridae</taxon>
        <taxon>Pentapetalae</taxon>
        <taxon>asterids</taxon>
        <taxon>campanulids</taxon>
        <taxon>Asterales</taxon>
        <taxon>Asteraceae</taxon>
        <taxon>Cichorioideae</taxon>
        <taxon>Cichorieae</taxon>
        <taxon>Lactucinae</taxon>
        <taxon>Lactuca</taxon>
    </lineage>
</organism>
<evidence type="ECO:0000313" key="1">
    <source>
        <dbReference type="EMBL" id="KAJ0221036.1"/>
    </source>
</evidence>
<dbReference type="Proteomes" id="UP000235145">
    <property type="component" value="Unassembled WGS sequence"/>
</dbReference>
<name>A0A9R1WEH5_LACSA</name>